<organism evidence="3 4">
    <name type="scientific">Serratia aquatilis</name>
    <dbReference type="NCBI Taxonomy" id="1737515"/>
    <lineage>
        <taxon>Bacteria</taxon>
        <taxon>Pseudomonadati</taxon>
        <taxon>Pseudomonadota</taxon>
        <taxon>Gammaproteobacteria</taxon>
        <taxon>Enterobacterales</taxon>
        <taxon>Yersiniaceae</taxon>
        <taxon>Serratia</taxon>
    </lineage>
</organism>
<name>A0ABV6EEE5_9GAMM</name>
<keyword evidence="1" id="KW-0812">Transmembrane</keyword>
<dbReference type="Proteomes" id="UP001589792">
    <property type="component" value="Unassembled WGS sequence"/>
</dbReference>
<evidence type="ECO:0000256" key="1">
    <source>
        <dbReference type="SAM" id="Phobius"/>
    </source>
</evidence>
<evidence type="ECO:0000259" key="2">
    <source>
        <dbReference type="Pfam" id="PF11127"/>
    </source>
</evidence>
<dbReference type="InterPro" id="IPR021309">
    <property type="entry name" value="YgaP-like_TM"/>
</dbReference>
<protein>
    <submittedName>
        <fullName evidence="3">DUF2892 domain-containing protein</fullName>
    </submittedName>
</protein>
<evidence type="ECO:0000313" key="4">
    <source>
        <dbReference type="Proteomes" id="UP001589792"/>
    </source>
</evidence>
<dbReference type="EMBL" id="JBHLXG010000010">
    <property type="protein sequence ID" value="MFC0227360.1"/>
    <property type="molecule type" value="Genomic_DNA"/>
</dbReference>
<keyword evidence="1" id="KW-0472">Membrane</keyword>
<dbReference type="Pfam" id="PF11127">
    <property type="entry name" value="YgaP-like_TM"/>
    <property type="match status" value="1"/>
</dbReference>
<keyword evidence="1" id="KW-1133">Transmembrane helix</keyword>
<feature type="transmembrane region" description="Helical" evidence="1">
    <location>
        <begin position="12"/>
        <end position="28"/>
    </location>
</feature>
<accession>A0ABV6EEE5</accession>
<sequence length="68" mass="7255">MLNRKNVGNKERIARVLGGCLMILYGLIGLEGKSLGITIASVGFVSLVTGALRYCPMRAVFGCKPRGN</sequence>
<evidence type="ECO:0000313" key="3">
    <source>
        <dbReference type="EMBL" id="MFC0227360.1"/>
    </source>
</evidence>
<feature type="transmembrane region" description="Helical" evidence="1">
    <location>
        <begin position="34"/>
        <end position="55"/>
    </location>
</feature>
<feature type="domain" description="Inner membrane protein YgaP-like transmembrane" evidence="2">
    <location>
        <begin position="5"/>
        <end position="65"/>
    </location>
</feature>
<reference evidence="3 4" key="1">
    <citation type="submission" date="2024-09" db="EMBL/GenBank/DDBJ databases">
        <authorList>
            <person name="Sun Q."/>
            <person name="Mori K."/>
        </authorList>
    </citation>
    <scope>NUCLEOTIDE SEQUENCE [LARGE SCALE GENOMIC DNA]</scope>
    <source>
        <strain evidence="3 4">CCM 8626</strain>
    </source>
</reference>
<comment type="caution">
    <text evidence="3">The sequence shown here is derived from an EMBL/GenBank/DDBJ whole genome shotgun (WGS) entry which is preliminary data.</text>
</comment>
<proteinExistence type="predicted"/>
<gene>
    <name evidence="3" type="ORF">ACFFJ3_12730</name>
</gene>
<keyword evidence="4" id="KW-1185">Reference proteome</keyword>
<dbReference type="RefSeq" id="WP_380675834.1">
    <property type="nucleotide sequence ID" value="NZ_CP173186.1"/>
</dbReference>